<evidence type="ECO:0000256" key="4">
    <source>
        <dbReference type="ARBA" id="ARBA00012381"/>
    </source>
</evidence>
<evidence type="ECO:0000256" key="2">
    <source>
        <dbReference type="ARBA" id="ARBA00001947"/>
    </source>
</evidence>
<dbReference type="InterPro" id="IPR050241">
    <property type="entry name" value="NAD-cap_RNA_hydrolase_NudC"/>
</dbReference>
<evidence type="ECO:0000256" key="7">
    <source>
        <dbReference type="ARBA" id="ARBA00022842"/>
    </source>
</evidence>
<dbReference type="PANTHER" id="PTHR42904">
    <property type="entry name" value="NUDIX HYDROLASE, NUDC SUBFAMILY"/>
    <property type="match status" value="1"/>
</dbReference>
<dbReference type="EC" id="3.6.1.22" evidence="4"/>
<evidence type="ECO:0000256" key="6">
    <source>
        <dbReference type="ARBA" id="ARBA00022801"/>
    </source>
</evidence>
<dbReference type="GO" id="GO:0016787">
    <property type="term" value="F:hydrolase activity"/>
    <property type="evidence" value="ECO:0007669"/>
    <property type="project" value="UniProtKB-KW"/>
</dbReference>
<gene>
    <name evidence="11" type="primary">nudC</name>
    <name evidence="11" type="ORF">KJB30_14785</name>
</gene>
<protein>
    <recommendedName>
        <fullName evidence="4">NAD(+) diphosphatase</fullName>
        <ecNumber evidence="4">3.6.1.22</ecNumber>
    </recommendedName>
</protein>
<evidence type="ECO:0000313" key="11">
    <source>
        <dbReference type="EMBL" id="MBT1073057.1"/>
    </source>
</evidence>
<dbReference type="PANTHER" id="PTHR42904:SF6">
    <property type="entry name" value="NAD-CAPPED RNA HYDROLASE NUDT12"/>
    <property type="match status" value="1"/>
</dbReference>
<keyword evidence="8" id="KW-0520">NAD</keyword>
<keyword evidence="7" id="KW-0460">Magnesium</keyword>
<name>A0ABS5UBJ9_9BACT</name>
<dbReference type="PROSITE" id="PS51462">
    <property type="entry name" value="NUDIX"/>
    <property type="match status" value="1"/>
</dbReference>
<dbReference type="CDD" id="cd03429">
    <property type="entry name" value="NUDIX_NADH_pyrophosphatase_Nudt13"/>
    <property type="match status" value="1"/>
</dbReference>
<dbReference type="Pfam" id="PF09297">
    <property type="entry name" value="Zn_ribbon_NUD"/>
    <property type="match status" value="1"/>
</dbReference>
<comment type="similarity">
    <text evidence="3">Belongs to the Nudix hydrolase family. NudC subfamily.</text>
</comment>
<dbReference type="Gene3D" id="3.90.79.20">
    <property type="match status" value="1"/>
</dbReference>
<dbReference type="InterPro" id="IPR000086">
    <property type="entry name" value="NUDIX_hydrolase_dom"/>
</dbReference>
<dbReference type="Proteomes" id="UP000784128">
    <property type="component" value="Unassembled WGS sequence"/>
</dbReference>
<dbReference type="InterPro" id="IPR049734">
    <property type="entry name" value="NudC-like_C"/>
</dbReference>
<comment type="cofactor">
    <cofactor evidence="2">
        <name>Zn(2+)</name>
        <dbReference type="ChEBI" id="CHEBI:29105"/>
    </cofactor>
</comment>
<evidence type="ECO:0000313" key="12">
    <source>
        <dbReference type="Proteomes" id="UP000784128"/>
    </source>
</evidence>
<keyword evidence="5" id="KW-0479">Metal-binding</keyword>
<dbReference type="Pfam" id="PF00293">
    <property type="entry name" value="NUDIX"/>
    <property type="match status" value="1"/>
</dbReference>
<evidence type="ECO:0000256" key="8">
    <source>
        <dbReference type="ARBA" id="ARBA00023027"/>
    </source>
</evidence>
<dbReference type="InterPro" id="IPR015375">
    <property type="entry name" value="NADH_PPase-like_N"/>
</dbReference>
<evidence type="ECO:0000256" key="9">
    <source>
        <dbReference type="ARBA" id="ARBA00023679"/>
    </source>
</evidence>
<proteinExistence type="inferred from homology"/>
<keyword evidence="12" id="KW-1185">Reference proteome</keyword>
<dbReference type="Pfam" id="PF09296">
    <property type="entry name" value="NUDIX-like"/>
    <property type="match status" value="1"/>
</dbReference>
<dbReference type="InterPro" id="IPR015797">
    <property type="entry name" value="NUDIX_hydrolase-like_dom_sf"/>
</dbReference>
<accession>A0ABS5UBJ9</accession>
<dbReference type="InterPro" id="IPR015376">
    <property type="entry name" value="Znr_NADH_PPase"/>
</dbReference>
<feature type="domain" description="Nudix hydrolase" evidence="10">
    <location>
        <begin position="156"/>
        <end position="280"/>
    </location>
</feature>
<dbReference type="InterPro" id="IPR020084">
    <property type="entry name" value="NUDIX_hydrolase_CS"/>
</dbReference>
<dbReference type="SUPFAM" id="SSF55811">
    <property type="entry name" value="Nudix"/>
    <property type="match status" value="2"/>
</dbReference>
<reference evidence="11 12" key="1">
    <citation type="submission" date="2021-05" db="EMBL/GenBank/DDBJ databases">
        <title>The draft genome of Geobacter chapellei DSM 13688.</title>
        <authorList>
            <person name="Xu Z."/>
            <person name="Masuda Y."/>
            <person name="Itoh H."/>
            <person name="Senoo K."/>
        </authorList>
    </citation>
    <scope>NUCLEOTIDE SEQUENCE [LARGE SCALE GENOMIC DNA]</scope>
    <source>
        <strain evidence="11 12">DSM 13688</strain>
    </source>
</reference>
<dbReference type="NCBIfam" id="NF001299">
    <property type="entry name" value="PRK00241.1"/>
    <property type="match status" value="1"/>
</dbReference>
<evidence type="ECO:0000256" key="5">
    <source>
        <dbReference type="ARBA" id="ARBA00022723"/>
    </source>
</evidence>
<dbReference type="Gene3D" id="3.90.79.10">
    <property type="entry name" value="Nucleoside Triphosphate Pyrophosphohydrolase"/>
    <property type="match status" value="1"/>
</dbReference>
<evidence type="ECO:0000256" key="3">
    <source>
        <dbReference type="ARBA" id="ARBA00009595"/>
    </source>
</evidence>
<evidence type="ECO:0000259" key="10">
    <source>
        <dbReference type="PROSITE" id="PS51462"/>
    </source>
</evidence>
<comment type="caution">
    <text evidence="11">The sequence shown here is derived from an EMBL/GenBank/DDBJ whole genome shotgun (WGS) entry which is preliminary data.</text>
</comment>
<comment type="catalytic activity">
    <reaction evidence="9">
        <text>a 5'-end NAD(+)-phospho-ribonucleoside in mRNA + H2O = a 5'-end phospho-adenosine-phospho-ribonucleoside in mRNA + beta-nicotinamide D-ribonucleotide + 2 H(+)</text>
        <dbReference type="Rhea" id="RHEA:60876"/>
        <dbReference type="Rhea" id="RHEA-COMP:15698"/>
        <dbReference type="Rhea" id="RHEA-COMP:15719"/>
        <dbReference type="ChEBI" id="CHEBI:14649"/>
        <dbReference type="ChEBI" id="CHEBI:15377"/>
        <dbReference type="ChEBI" id="CHEBI:15378"/>
        <dbReference type="ChEBI" id="CHEBI:144029"/>
        <dbReference type="ChEBI" id="CHEBI:144051"/>
    </reaction>
    <physiologicalReaction direction="left-to-right" evidence="9">
        <dbReference type="Rhea" id="RHEA:60877"/>
    </physiologicalReaction>
</comment>
<keyword evidence="6 11" id="KW-0378">Hydrolase</keyword>
<evidence type="ECO:0000256" key="1">
    <source>
        <dbReference type="ARBA" id="ARBA00001946"/>
    </source>
</evidence>
<organism evidence="11 12">
    <name type="scientific">Pelotalea chapellei</name>
    <dbReference type="NCBI Taxonomy" id="44671"/>
    <lineage>
        <taxon>Bacteria</taxon>
        <taxon>Pseudomonadati</taxon>
        <taxon>Thermodesulfobacteriota</taxon>
        <taxon>Desulfuromonadia</taxon>
        <taxon>Geobacterales</taxon>
        <taxon>Geobacteraceae</taxon>
        <taxon>Pelotalea</taxon>
    </lineage>
</organism>
<comment type="cofactor">
    <cofactor evidence="1">
        <name>Mg(2+)</name>
        <dbReference type="ChEBI" id="CHEBI:18420"/>
    </cofactor>
</comment>
<dbReference type="PROSITE" id="PS00893">
    <property type="entry name" value="NUDIX_BOX"/>
    <property type="match status" value="1"/>
</dbReference>
<sequence length="281" mass="31333">MTAVNLPFNFSSISQSFQLGSSLKEKPSSEGYWAIIRGDSVVVREEAESCFLPQGAAPVWLNSYQPPICIGFWNDIPLWACTIPSDTPLEAPYTAEPFNAGEQRLDMATLTLAGLSQQILHWHRHSRFCSRCGSPTEPLNHNWGTRCISCTAEHYPHIHPCAIVLVKRGSQILLTRKPGWKSGRYGLVAGFLDFGESLEECAIREVKEETGIEICNVRYVGSQNWPFPAQLMAGFVADYAGGEIIVDRDELEDAKWFSIDALPSLPPVRSIARFIIDNFAR</sequence>
<dbReference type="EMBL" id="JAHDYS010000016">
    <property type="protein sequence ID" value="MBT1073057.1"/>
    <property type="molecule type" value="Genomic_DNA"/>
</dbReference>